<keyword evidence="3 12" id="KW-0808">Transferase</keyword>
<keyword evidence="10 12" id="KW-0238">DNA-binding</keyword>
<dbReference type="AlphaFoldDB" id="A0A2T5V5S3"/>
<dbReference type="SUPFAM" id="SSF56731">
    <property type="entry name" value="DNA primase core"/>
    <property type="match status" value="1"/>
</dbReference>
<evidence type="ECO:0000256" key="14">
    <source>
        <dbReference type="SAM" id="MobiDB-lite"/>
    </source>
</evidence>
<evidence type="ECO:0000256" key="8">
    <source>
        <dbReference type="ARBA" id="ARBA00022833"/>
    </source>
</evidence>
<dbReference type="PROSITE" id="PS50880">
    <property type="entry name" value="TOPRIM"/>
    <property type="match status" value="1"/>
</dbReference>
<dbReference type="Gene3D" id="3.40.1360.10">
    <property type="match status" value="1"/>
</dbReference>
<comment type="cofactor">
    <cofactor evidence="12 13">
        <name>Zn(2+)</name>
        <dbReference type="ChEBI" id="CHEBI:29105"/>
    </cofactor>
    <text evidence="12 13">Binds 1 zinc ion per monomer.</text>
</comment>
<comment type="catalytic activity">
    <reaction evidence="12">
        <text>ssDNA + n NTP = ssDNA/pppN(pN)n-1 hybrid + (n-1) diphosphate.</text>
        <dbReference type="EC" id="2.7.7.101"/>
    </reaction>
</comment>
<dbReference type="HAMAP" id="MF_00974">
    <property type="entry name" value="DNA_primase_DnaG"/>
    <property type="match status" value="1"/>
</dbReference>
<comment type="function">
    <text evidence="12">RNA polymerase that catalyzes the synthesis of short RNA molecules used as primers for DNA polymerase during DNA replication.</text>
</comment>
<feature type="transmembrane region" description="Helical" evidence="15">
    <location>
        <begin position="12"/>
        <end position="30"/>
    </location>
</feature>
<organism evidence="17 18">
    <name type="scientific">Breoghania corrubedonensis</name>
    <dbReference type="NCBI Taxonomy" id="665038"/>
    <lineage>
        <taxon>Bacteria</taxon>
        <taxon>Pseudomonadati</taxon>
        <taxon>Pseudomonadota</taxon>
        <taxon>Alphaproteobacteria</taxon>
        <taxon>Hyphomicrobiales</taxon>
        <taxon>Stappiaceae</taxon>
        <taxon>Breoghania</taxon>
    </lineage>
</organism>
<dbReference type="SMART" id="SM00400">
    <property type="entry name" value="ZnF_CHCC"/>
    <property type="match status" value="1"/>
</dbReference>
<reference evidence="17 18" key="1">
    <citation type="submission" date="2018-04" db="EMBL/GenBank/DDBJ databases">
        <title>Genomic Encyclopedia of Archaeal and Bacterial Type Strains, Phase II (KMG-II): from individual species to whole genera.</title>
        <authorList>
            <person name="Goeker M."/>
        </authorList>
    </citation>
    <scope>NUCLEOTIDE SEQUENCE [LARGE SCALE GENOMIC DNA]</scope>
    <source>
        <strain evidence="17 18">DSM 23382</strain>
    </source>
</reference>
<dbReference type="Proteomes" id="UP000244081">
    <property type="component" value="Unassembled WGS sequence"/>
</dbReference>
<comment type="subunit">
    <text evidence="12">Monomer. Interacts with DnaB.</text>
</comment>
<dbReference type="SUPFAM" id="SSF57783">
    <property type="entry name" value="Zinc beta-ribbon"/>
    <property type="match status" value="1"/>
</dbReference>
<dbReference type="InterPro" id="IPR002694">
    <property type="entry name" value="Znf_CHC2"/>
</dbReference>
<keyword evidence="1 12" id="KW-0240">DNA-directed RNA polymerase</keyword>
<dbReference type="InterPro" id="IPR036977">
    <property type="entry name" value="DNA_primase_Znf_CHC2"/>
</dbReference>
<evidence type="ECO:0000256" key="2">
    <source>
        <dbReference type="ARBA" id="ARBA00022515"/>
    </source>
</evidence>
<proteinExistence type="inferred from homology"/>
<evidence type="ECO:0000256" key="6">
    <source>
        <dbReference type="ARBA" id="ARBA00022723"/>
    </source>
</evidence>
<evidence type="ECO:0000256" key="7">
    <source>
        <dbReference type="ARBA" id="ARBA00022771"/>
    </source>
</evidence>
<evidence type="ECO:0000256" key="5">
    <source>
        <dbReference type="ARBA" id="ARBA00022705"/>
    </source>
</evidence>
<evidence type="ECO:0000256" key="12">
    <source>
        <dbReference type="HAMAP-Rule" id="MF_00974"/>
    </source>
</evidence>
<dbReference type="GO" id="GO:0003899">
    <property type="term" value="F:DNA-directed RNA polymerase activity"/>
    <property type="evidence" value="ECO:0007669"/>
    <property type="project" value="UniProtKB-UniRule"/>
</dbReference>
<dbReference type="Pfam" id="PF08275">
    <property type="entry name" value="DNAG_N"/>
    <property type="match status" value="1"/>
</dbReference>
<evidence type="ECO:0000259" key="16">
    <source>
        <dbReference type="PROSITE" id="PS50880"/>
    </source>
</evidence>
<keyword evidence="4 12" id="KW-0548">Nucleotidyltransferase</keyword>
<dbReference type="Pfam" id="PF01807">
    <property type="entry name" value="Zn_ribbon_DnaG"/>
    <property type="match status" value="1"/>
</dbReference>
<dbReference type="EC" id="2.7.7.101" evidence="12"/>
<comment type="caution">
    <text evidence="17">The sequence shown here is derived from an EMBL/GenBank/DDBJ whole genome shotgun (WGS) entry which is preliminary data.</text>
</comment>
<dbReference type="InterPro" id="IPR037068">
    <property type="entry name" value="DNA_primase_core_N_sf"/>
</dbReference>
<dbReference type="Gene3D" id="3.90.980.10">
    <property type="entry name" value="DNA primase, catalytic core, N-terminal domain"/>
    <property type="match status" value="1"/>
</dbReference>
<dbReference type="InterPro" id="IPR030846">
    <property type="entry name" value="DnaG_bac"/>
</dbReference>
<dbReference type="Gene3D" id="3.90.580.10">
    <property type="entry name" value="Zinc finger, CHC2-type domain"/>
    <property type="match status" value="1"/>
</dbReference>
<feature type="zinc finger region" description="CHC2-type" evidence="12 13">
    <location>
        <begin position="91"/>
        <end position="115"/>
    </location>
</feature>
<dbReference type="InterPro" id="IPR013264">
    <property type="entry name" value="DNAG_N"/>
</dbReference>
<evidence type="ECO:0000256" key="15">
    <source>
        <dbReference type="SAM" id="Phobius"/>
    </source>
</evidence>
<evidence type="ECO:0000313" key="18">
    <source>
        <dbReference type="Proteomes" id="UP000244081"/>
    </source>
</evidence>
<evidence type="ECO:0000256" key="3">
    <source>
        <dbReference type="ARBA" id="ARBA00022679"/>
    </source>
</evidence>
<keyword evidence="7 12" id="KW-0863">Zinc-finger</keyword>
<keyword evidence="5 12" id="KW-0235">DNA replication</keyword>
<feature type="compositionally biased region" description="Basic residues" evidence="14">
    <location>
        <begin position="682"/>
        <end position="694"/>
    </location>
</feature>
<dbReference type="GO" id="GO:0003677">
    <property type="term" value="F:DNA binding"/>
    <property type="evidence" value="ECO:0007669"/>
    <property type="project" value="UniProtKB-KW"/>
</dbReference>
<dbReference type="InterPro" id="IPR050219">
    <property type="entry name" value="DnaG_primase"/>
</dbReference>
<dbReference type="EMBL" id="QAYG01000008">
    <property type="protein sequence ID" value="PTW59105.1"/>
    <property type="molecule type" value="Genomic_DNA"/>
</dbReference>
<dbReference type="NCBIfam" id="TIGR01391">
    <property type="entry name" value="dnaG"/>
    <property type="match status" value="1"/>
</dbReference>
<accession>A0A2T5V5S3</accession>
<sequence length="694" mass="79193">MAFGEARGSRSWASVAFVFSFPAILCAYICRNVPTGAKLVFCSFKMRLMRFPPSLLDDIRTRLPLSEVVGRRVTWDRRKTQASRGDYWACCPFHQEKTPSFHVDDRRGHYKCFGCGASGDHFRFLTETEGLSFPEAVEQLAQAAGVPLPKPDPRAEERQQRRAGLAEVCEMAARFFERELYGPAGQAARTYLERRKLTNDTLREFRFGLAPNARDGLKRHLLERGVDEATMVEAGLLIRPDNGRPTYDRFRNRVIIPIQDDRGNVVAFGGRTLDPDGQPKYLNSSETPLFHKGSMLFNLHRARQPAFEAGQAIVTEGYLDAIAVYQAGIRHVVASLGTAFTEDQIARMWRLAPEPIICFDGDQAGVSAANRAVDRILPTLKSGYSFQFAFLPDGKDPDDLIQSGGRDAFLAETGKAQPLSQVMWQREVTDRDIATPERKAALEKSLYDLIETIRDERVRRRYQLEIRLKLSNLFWEASRGPRDGKGREGARTGALPQRIETPHGPQFSTERTVCGLCTRYLDLFEKNVERIARLRFNDDLHEGFKAELCRLAVDLDDETVASFFETLDPRFYEILNEVMVDRAQGGEAARFHPNWTRLSERLQVLNFNPSSDFIERCFELFLDELELGQLEREMDQELEASLEDIDEQSWQRIQALKREVMRRREELGRRDHDLAEEARSIRTAHKANGMRKAG</sequence>
<evidence type="ECO:0000313" key="17">
    <source>
        <dbReference type="EMBL" id="PTW59105.1"/>
    </source>
</evidence>
<dbReference type="GO" id="GO:0005737">
    <property type="term" value="C:cytoplasm"/>
    <property type="evidence" value="ECO:0007669"/>
    <property type="project" value="TreeGrafter"/>
</dbReference>
<dbReference type="PANTHER" id="PTHR30313">
    <property type="entry name" value="DNA PRIMASE"/>
    <property type="match status" value="1"/>
</dbReference>
<dbReference type="GO" id="GO:0000428">
    <property type="term" value="C:DNA-directed RNA polymerase complex"/>
    <property type="evidence" value="ECO:0007669"/>
    <property type="project" value="UniProtKB-KW"/>
</dbReference>
<comment type="similarity">
    <text evidence="12">Belongs to the DnaG primase family.</text>
</comment>
<dbReference type="CDD" id="cd03364">
    <property type="entry name" value="TOPRIM_DnaG_primases"/>
    <property type="match status" value="1"/>
</dbReference>
<keyword evidence="15" id="KW-0812">Transmembrane</keyword>
<evidence type="ECO:0000256" key="13">
    <source>
        <dbReference type="PIRSR" id="PIRSR002811-1"/>
    </source>
</evidence>
<dbReference type="Pfam" id="PF13155">
    <property type="entry name" value="Toprim_2"/>
    <property type="match status" value="1"/>
</dbReference>
<dbReference type="InterPro" id="IPR034151">
    <property type="entry name" value="TOPRIM_DnaG_bac"/>
</dbReference>
<keyword evidence="9" id="KW-0460">Magnesium</keyword>
<feature type="region of interest" description="Disordered" evidence="14">
    <location>
        <begin position="672"/>
        <end position="694"/>
    </location>
</feature>
<dbReference type="GO" id="GO:0008270">
    <property type="term" value="F:zinc ion binding"/>
    <property type="evidence" value="ECO:0007669"/>
    <property type="project" value="UniProtKB-UniRule"/>
</dbReference>
<dbReference type="GO" id="GO:0006269">
    <property type="term" value="P:DNA replication, synthesis of primer"/>
    <property type="evidence" value="ECO:0007669"/>
    <property type="project" value="UniProtKB-UniRule"/>
</dbReference>
<name>A0A2T5V5S3_9HYPH</name>
<protein>
    <recommendedName>
        <fullName evidence="12">DNA primase</fullName>
        <ecNumber evidence="12">2.7.7.101</ecNumber>
    </recommendedName>
</protein>
<evidence type="ECO:0000256" key="4">
    <source>
        <dbReference type="ARBA" id="ARBA00022695"/>
    </source>
</evidence>
<comment type="domain">
    <text evidence="12">Contains an N-terminal zinc-binding domain, a central core domain that contains the primase activity, and a C-terminal DnaB-binding domain.</text>
</comment>
<dbReference type="SMART" id="SM00493">
    <property type="entry name" value="TOPRIM"/>
    <property type="match status" value="1"/>
</dbReference>
<dbReference type="FunFam" id="3.40.1360.10:FF:000002">
    <property type="entry name" value="DNA primase"/>
    <property type="match status" value="1"/>
</dbReference>
<keyword evidence="6 12" id="KW-0479">Metal-binding</keyword>
<keyword evidence="8 12" id="KW-0862">Zinc</keyword>
<dbReference type="GO" id="GO:1990077">
    <property type="term" value="C:primosome complex"/>
    <property type="evidence" value="ECO:0007669"/>
    <property type="project" value="UniProtKB-KW"/>
</dbReference>
<keyword evidence="18" id="KW-1185">Reference proteome</keyword>
<dbReference type="InterPro" id="IPR006171">
    <property type="entry name" value="TOPRIM_dom"/>
</dbReference>
<gene>
    <name evidence="12" type="primary">dnaG</name>
    <name evidence="17" type="ORF">C8N35_108142</name>
</gene>
<keyword evidence="15" id="KW-1133">Transmembrane helix</keyword>
<evidence type="ECO:0000256" key="10">
    <source>
        <dbReference type="ARBA" id="ARBA00023125"/>
    </source>
</evidence>
<evidence type="ECO:0000256" key="1">
    <source>
        <dbReference type="ARBA" id="ARBA00022478"/>
    </source>
</evidence>
<evidence type="ECO:0000256" key="9">
    <source>
        <dbReference type="ARBA" id="ARBA00022842"/>
    </source>
</evidence>
<keyword evidence="15" id="KW-0472">Membrane</keyword>
<dbReference type="InterPro" id="IPR006295">
    <property type="entry name" value="DNA_primase_DnaG"/>
</dbReference>
<dbReference type="PANTHER" id="PTHR30313:SF2">
    <property type="entry name" value="DNA PRIMASE"/>
    <property type="match status" value="1"/>
</dbReference>
<keyword evidence="11 12" id="KW-0804">Transcription</keyword>
<keyword evidence="2 12" id="KW-0639">Primosome</keyword>
<feature type="domain" description="Toprim" evidence="16">
    <location>
        <begin position="310"/>
        <end position="392"/>
    </location>
</feature>
<evidence type="ECO:0000256" key="11">
    <source>
        <dbReference type="ARBA" id="ARBA00023163"/>
    </source>
</evidence>